<feature type="transmembrane region" description="Helical" evidence="1">
    <location>
        <begin position="88"/>
        <end position="109"/>
    </location>
</feature>
<keyword evidence="1" id="KW-0812">Transmembrane</keyword>
<evidence type="ECO:0000313" key="3">
    <source>
        <dbReference type="Proteomes" id="UP001216139"/>
    </source>
</evidence>
<evidence type="ECO:0000313" key="2">
    <source>
        <dbReference type="EMBL" id="WCT13073.1"/>
    </source>
</evidence>
<proteinExistence type="predicted"/>
<evidence type="ECO:0008006" key="4">
    <source>
        <dbReference type="Google" id="ProtNLM"/>
    </source>
</evidence>
<name>A0ABY7TBH5_9SPHI</name>
<gene>
    <name evidence="2" type="ORF">PQO05_03885</name>
</gene>
<dbReference type="RefSeq" id="WP_273631342.1">
    <property type="nucleotide sequence ID" value="NZ_CP117167.1"/>
</dbReference>
<reference evidence="2 3" key="1">
    <citation type="submission" date="2023-02" db="EMBL/GenBank/DDBJ databases">
        <title>Genome sequence of Mucilaginibacter jinjuensis strain KACC 16571.</title>
        <authorList>
            <person name="Kim S."/>
            <person name="Heo J."/>
            <person name="Kwon S.-W."/>
        </authorList>
    </citation>
    <scope>NUCLEOTIDE SEQUENCE [LARGE SCALE GENOMIC DNA]</scope>
    <source>
        <strain evidence="2 3">KACC 16571</strain>
    </source>
</reference>
<keyword evidence="3" id="KW-1185">Reference proteome</keyword>
<feature type="transmembrane region" description="Helical" evidence="1">
    <location>
        <begin position="115"/>
        <end position="133"/>
    </location>
</feature>
<feature type="transmembrane region" description="Helical" evidence="1">
    <location>
        <begin position="12"/>
        <end position="33"/>
    </location>
</feature>
<organism evidence="2 3">
    <name type="scientific">Mucilaginibacter jinjuensis</name>
    <dbReference type="NCBI Taxonomy" id="1176721"/>
    <lineage>
        <taxon>Bacteria</taxon>
        <taxon>Pseudomonadati</taxon>
        <taxon>Bacteroidota</taxon>
        <taxon>Sphingobacteriia</taxon>
        <taxon>Sphingobacteriales</taxon>
        <taxon>Sphingobacteriaceae</taxon>
        <taxon>Mucilaginibacter</taxon>
    </lineage>
</organism>
<keyword evidence="1" id="KW-1133">Transmembrane helix</keyword>
<dbReference type="EMBL" id="CP117167">
    <property type="protein sequence ID" value="WCT13073.1"/>
    <property type="molecule type" value="Genomic_DNA"/>
</dbReference>
<evidence type="ECO:0000256" key="1">
    <source>
        <dbReference type="SAM" id="Phobius"/>
    </source>
</evidence>
<sequence length="136" mass="14826">MNNSNVWTPKEVRRTMSTATGIILIIGGIFLLYKRINATGTVDIKSAIFNGKIESGSAGLITVFLGITIMLLSNATPNTDKLTLIKNNRIVIVGILALLFIILTILAALYPEVRVISIFVISSLIVVFIKLITSFF</sequence>
<accession>A0ABY7TBH5</accession>
<keyword evidence="1" id="KW-0472">Membrane</keyword>
<dbReference type="Proteomes" id="UP001216139">
    <property type="component" value="Chromosome"/>
</dbReference>
<feature type="transmembrane region" description="Helical" evidence="1">
    <location>
        <begin position="53"/>
        <end position="76"/>
    </location>
</feature>
<protein>
    <recommendedName>
        <fullName evidence="4">Tripartite tricarboxylate transporter TctB family protein</fullName>
    </recommendedName>
</protein>